<evidence type="ECO:0000256" key="1">
    <source>
        <dbReference type="SAM" id="MobiDB-lite"/>
    </source>
</evidence>
<gene>
    <name evidence="2" type="ORF">BKA55DRAFT_578621</name>
</gene>
<feature type="region of interest" description="Disordered" evidence="1">
    <location>
        <begin position="1"/>
        <end position="20"/>
    </location>
</feature>
<sequence length="73" mass="8057">MAFNNHKIKASASQKTGLTMLHPAARNGLVMRSMEMSAGKDSHKSSEAEELKGFRRRITLEVAGCDDVLGPWR</sequence>
<dbReference type="GeneID" id="70223694"/>
<protein>
    <submittedName>
        <fullName evidence="2">Uncharacterized protein</fullName>
    </submittedName>
</protein>
<accession>A0A9P9GC59</accession>
<evidence type="ECO:0000313" key="2">
    <source>
        <dbReference type="EMBL" id="KAH7236839.1"/>
    </source>
</evidence>
<dbReference type="RefSeq" id="XP_046044969.1">
    <property type="nucleotide sequence ID" value="XM_046193740.1"/>
</dbReference>
<organism evidence="2 3">
    <name type="scientific">Fusarium redolens</name>
    <dbReference type="NCBI Taxonomy" id="48865"/>
    <lineage>
        <taxon>Eukaryota</taxon>
        <taxon>Fungi</taxon>
        <taxon>Dikarya</taxon>
        <taxon>Ascomycota</taxon>
        <taxon>Pezizomycotina</taxon>
        <taxon>Sordariomycetes</taxon>
        <taxon>Hypocreomycetidae</taxon>
        <taxon>Hypocreales</taxon>
        <taxon>Nectriaceae</taxon>
        <taxon>Fusarium</taxon>
        <taxon>Fusarium redolens species complex</taxon>
    </lineage>
</organism>
<name>A0A9P9GC59_FUSRE</name>
<dbReference type="Proteomes" id="UP000720189">
    <property type="component" value="Unassembled WGS sequence"/>
</dbReference>
<dbReference type="EMBL" id="JAGMUX010000016">
    <property type="protein sequence ID" value="KAH7236839.1"/>
    <property type="molecule type" value="Genomic_DNA"/>
</dbReference>
<comment type="caution">
    <text evidence="2">The sequence shown here is derived from an EMBL/GenBank/DDBJ whole genome shotgun (WGS) entry which is preliminary data.</text>
</comment>
<reference evidence="2" key="1">
    <citation type="journal article" date="2021" name="Nat. Commun.">
        <title>Genetic determinants of endophytism in the Arabidopsis root mycobiome.</title>
        <authorList>
            <person name="Mesny F."/>
            <person name="Miyauchi S."/>
            <person name="Thiergart T."/>
            <person name="Pickel B."/>
            <person name="Atanasova L."/>
            <person name="Karlsson M."/>
            <person name="Huettel B."/>
            <person name="Barry K.W."/>
            <person name="Haridas S."/>
            <person name="Chen C."/>
            <person name="Bauer D."/>
            <person name="Andreopoulos W."/>
            <person name="Pangilinan J."/>
            <person name="LaButti K."/>
            <person name="Riley R."/>
            <person name="Lipzen A."/>
            <person name="Clum A."/>
            <person name="Drula E."/>
            <person name="Henrissat B."/>
            <person name="Kohler A."/>
            <person name="Grigoriev I.V."/>
            <person name="Martin F.M."/>
            <person name="Hacquard S."/>
        </authorList>
    </citation>
    <scope>NUCLEOTIDE SEQUENCE</scope>
    <source>
        <strain evidence="2">MPI-CAGE-AT-0023</strain>
    </source>
</reference>
<proteinExistence type="predicted"/>
<evidence type="ECO:0000313" key="3">
    <source>
        <dbReference type="Proteomes" id="UP000720189"/>
    </source>
</evidence>
<dbReference type="AlphaFoldDB" id="A0A9P9GC59"/>
<keyword evidence="3" id="KW-1185">Reference proteome</keyword>